<dbReference type="Proteomes" id="UP000735302">
    <property type="component" value="Unassembled WGS sequence"/>
</dbReference>
<name>A0AAV3YA95_9GAST</name>
<accession>A0AAV3YA95</accession>
<gene>
    <name evidence="1" type="ORF">PoB_000639400</name>
</gene>
<keyword evidence="2" id="KW-1185">Reference proteome</keyword>
<reference evidence="1 2" key="1">
    <citation type="journal article" date="2021" name="Elife">
        <title>Chloroplast acquisition without the gene transfer in kleptoplastic sea slugs, Plakobranchus ocellatus.</title>
        <authorList>
            <person name="Maeda T."/>
            <person name="Takahashi S."/>
            <person name="Yoshida T."/>
            <person name="Shimamura S."/>
            <person name="Takaki Y."/>
            <person name="Nagai Y."/>
            <person name="Toyoda A."/>
            <person name="Suzuki Y."/>
            <person name="Arimoto A."/>
            <person name="Ishii H."/>
            <person name="Satoh N."/>
            <person name="Nishiyama T."/>
            <person name="Hasebe M."/>
            <person name="Maruyama T."/>
            <person name="Minagawa J."/>
            <person name="Obokata J."/>
            <person name="Shigenobu S."/>
        </authorList>
    </citation>
    <scope>NUCLEOTIDE SEQUENCE [LARGE SCALE GENOMIC DNA]</scope>
</reference>
<evidence type="ECO:0000313" key="2">
    <source>
        <dbReference type="Proteomes" id="UP000735302"/>
    </source>
</evidence>
<protein>
    <submittedName>
        <fullName evidence="1">Uncharacterized protein</fullName>
    </submittedName>
</protein>
<organism evidence="1 2">
    <name type="scientific">Plakobranchus ocellatus</name>
    <dbReference type="NCBI Taxonomy" id="259542"/>
    <lineage>
        <taxon>Eukaryota</taxon>
        <taxon>Metazoa</taxon>
        <taxon>Spiralia</taxon>
        <taxon>Lophotrochozoa</taxon>
        <taxon>Mollusca</taxon>
        <taxon>Gastropoda</taxon>
        <taxon>Heterobranchia</taxon>
        <taxon>Euthyneura</taxon>
        <taxon>Panpulmonata</taxon>
        <taxon>Sacoglossa</taxon>
        <taxon>Placobranchoidea</taxon>
        <taxon>Plakobranchidae</taxon>
        <taxon>Plakobranchus</taxon>
    </lineage>
</organism>
<comment type="caution">
    <text evidence="1">The sequence shown here is derived from an EMBL/GenBank/DDBJ whole genome shotgun (WGS) entry which is preliminary data.</text>
</comment>
<evidence type="ECO:0000313" key="1">
    <source>
        <dbReference type="EMBL" id="GFN79888.1"/>
    </source>
</evidence>
<sequence length="133" mass="15031">MAEEGTRSEEMEDICRGLHPAVMDKASKKSNTKKYLDTEITVNLGLLCQRKQVRVSRQAGSFIARGCWKVAPLTSRFTYNKPHRPDFPLKIRLQAGASVAQSIANQPKDLQRAFYRGFKPRQRRPGLSEGLKA</sequence>
<dbReference type="AlphaFoldDB" id="A0AAV3YA95"/>
<dbReference type="EMBL" id="BLXT01000744">
    <property type="protein sequence ID" value="GFN79888.1"/>
    <property type="molecule type" value="Genomic_DNA"/>
</dbReference>
<proteinExistence type="predicted"/>